<dbReference type="AlphaFoldDB" id="A0A4Q9N5N5"/>
<protein>
    <recommendedName>
        <fullName evidence="3">BTB domain-containing protein</fullName>
    </recommendedName>
</protein>
<evidence type="ECO:0000256" key="1">
    <source>
        <dbReference type="SAM" id="MobiDB-lite"/>
    </source>
</evidence>
<evidence type="ECO:0000313" key="2">
    <source>
        <dbReference type="EMBL" id="TBU34592.1"/>
    </source>
</evidence>
<sequence>MEYFDLPTSTSSSSSTTASQATGWRGTQHATISLEEGEENVPTPVGTPLDHPNAISISTAFHPSLAVDDCPPDIIIVSSDNVHFYTHRHRLLAASANRMGNLIPSDDAEASATPITVAIPHPSPVVNIILHTMYGQSCVHYLPTLEMVEVALDALALSYGVPIQPSALPNQPIYTLLLSFAPYRPLDAYAVAGKHGLEEAAVAISSHLLAYDLARLPDSVSQKMGALYLKRLFLLHQSRLIALRNILYKPPATHPPTVVCNEVSQQQMLRAWAFAVAQLVWDVLPSVSTSALQALLEPVGAAIDCPNCLAALHRRVQEVVYEWSAVKSPDI</sequence>
<dbReference type="EMBL" id="ML143388">
    <property type="protein sequence ID" value="TBU34592.1"/>
    <property type="molecule type" value="Genomic_DNA"/>
</dbReference>
<gene>
    <name evidence="2" type="ORF">BD311DRAFT_861046</name>
</gene>
<feature type="region of interest" description="Disordered" evidence="1">
    <location>
        <begin position="1"/>
        <end position="26"/>
    </location>
</feature>
<dbReference type="Proteomes" id="UP000292957">
    <property type="component" value="Unassembled WGS sequence"/>
</dbReference>
<dbReference type="OrthoDB" id="3265815at2759"/>
<evidence type="ECO:0008006" key="3">
    <source>
        <dbReference type="Google" id="ProtNLM"/>
    </source>
</evidence>
<reference evidence="2" key="1">
    <citation type="submission" date="2019-01" db="EMBL/GenBank/DDBJ databases">
        <title>Draft genome sequences of three monokaryotic isolates of the white-rot basidiomycete fungus Dichomitus squalens.</title>
        <authorList>
            <consortium name="DOE Joint Genome Institute"/>
            <person name="Lopez S.C."/>
            <person name="Andreopoulos B."/>
            <person name="Pangilinan J."/>
            <person name="Lipzen A."/>
            <person name="Riley R."/>
            <person name="Ahrendt S."/>
            <person name="Ng V."/>
            <person name="Barry K."/>
            <person name="Daum C."/>
            <person name="Grigoriev I.V."/>
            <person name="Hilden K.S."/>
            <person name="Makela M.R."/>
            <person name="de Vries R.P."/>
        </authorList>
    </citation>
    <scope>NUCLEOTIDE SEQUENCE [LARGE SCALE GENOMIC DNA]</scope>
    <source>
        <strain evidence="2">OM18370.1</strain>
    </source>
</reference>
<feature type="compositionally biased region" description="Low complexity" evidence="1">
    <location>
        <begin position="8"/>
        <end position="22"/>
    </location>
</feature>
<name>A0A4Q9N5N5_9APHY</name>
<proteinExistence type="predicted"/>
<organism evidence="2">
    <name type="scientific">Dichomitus squalens</name>
    <dbReference type="NCBI Taxonomy" id="114155"/>
    <lineage>
        <taxon>Eukaryota</taxon>
        <taxon>Fungi</taxon>
        <taxon>Dikarya</taxon>
        <taxon>Basidiomycota</taxon>
        <taxon>Agaricomycotina</taxon>
        <taxon>Agaricomycetes</taxon>
        <taxon>Polyporales</taxon>
        <taxon>Polyporaceae</taxon>
        <taxon>Dichomitus</taxon>
    </lineage>
</organism>
<accession>A0A4Q9N5N5</accession>